<dbReference type="Pfam" id="PF14905">
    <property type="entry name" value="OMP_b-brl_3"/>
    <property type="match status" value="1"/>
</dbReference>
<keyword evidence="3" id="KW-0998">Cell outer membrane</keyword>
<dbReference type="Gene3D" id="2.60.40.10">
    <property type="entry name" value="Immunoglobulins"/>
    <property type="match status" value="1"/>
</dbReference>
<dbReference type="EMBL" id="CP033932">
    <property type="protein sequence ID" value="AZB25452.1"/>
    <property type="molecule type" value="Genomic_DNA"/>
</dbReference>
<evidence type="ECO:0000256" key="1">
    <source>
        <dbReference type="ARBA" id="ARBA00004442"/>
    </source>
</evidence>
<keyword evidence="2" id="KW-0472">Membrane</keyword>
<dbReference type="SUPFAM" id="SSF56935">
    <property type="entry name" value="Porins"/>
    <property type="match status" value="1"/>
</dbReference>
<dbReference type="AlphaFoldDB" id="A0A3G6T832"/>
<evidence type="ECO:0000259" key="4">
    <source>
        <dbReference type="Pfam" id="PF14905"/>
    </source>
</evidence>
<dbReference type="Gene3D" id="2.170.130.10">
    <property type="entry name" value="TonB-dependent receptor, plug domain"/>
    <property type="match status" value="1"/>
</dbReference>
<reference evidence="6" key="1">
    <citation type="submission" date="2018-11" db="EMBL/GenBank/DDBJ databases">
        <title>Proposal to divide the Flavobacteriaceae and reorganize its genera based on Amino Acid Identity values calculated from whole genome sequences.</title>
        <authorList>
            <person name="Nicholson A.C."/>
            <person name="Gulvik C.A."/>
            <person name="Whitney A.M."/>
            <person name="Humrighouse B.W."/>
            <person name="Bell M."/>
            <person name="Holmes B."/>
            <person name="Steigerwalt A.G."/>
            <person name="Villarma A."/>
            <person name="Sheth M."/>
            <person name="Batra D."/>
            <person name="Pryor J."/>
            <person name="Bernardet J.-F."/>
            <person name="Hugo C."/>
            <person name="Kampfer P."/>
            <person name="Newman J."/>
            <person name="McQuiston J.R."/>
        </authorList>
    </citation>
    <scope>NUCLEOTIDE SEQUENCE [LARGE SCALE GENOMIC DNA]</scope>
    <source>
        <strain evidence="6">G0229</strain>
    </source>
</reference>
<evidence type="ECO:0000256" key="2">
    <source>
        <dbReference type="ARBA" id="ARBA00023136"/>
    </source>
</evidence>
<keyword evidence="5" id="KW-0675">Receptor</keyword>
<name>A0A3G6T832_9FLAO</name>
<comment type="subcellular location">
    <subcellularLocation>
        <location evidence="1">Cell outer membrane</location>
    </subcellularLocation>
</comment>
<dbReference type="SUPFAM" id="SSF49478">
    <property type="entry name" value="Cna protein B-type domain"/>
    <property type="match status" value="1"/>
</dbReference>
<proteinExistence type="predicted"/>
<dbReference type="InterPro" id="IPR013783">
    <property type="entry name" value="Ig-like_fold"/>
</dbReference>
<protein>
    <submittedName>
        <fullName evidence="5">TonB-dependent receptor</fullName>
    </submittedName>
</protein>
<dbReference type="GO" id="GO:0009279">
    <property type="term" value="C:cell outer membrane"/>
    <property type="evidence" value="ECO:0007669"/>
    <property type="project" value="UniProtKB-SubCell"/>
</dbReference>
<dbReference type="PANTHER" id="PTHR40980:SF4">
    <property type="entry name" value="TONB-DEPENDENT RECEPTOR-LIKE BETA-BARREL DOMAIN-CONTAINING PROTEIN"/>
    <property type="match status" value="1"/>
</dbReference>
<dbReference type="InterPro" id="IPR036942">
    <property type="entry name" value="Beta-barrel_TonB_sf"/>
</dbReference>
<dbReference type="PANTHER" id="PTHR40980">
    <property type="entry name" value="PLUG DOMAIN-CONTAINING PROTEIN"/>
    <property type="match status" value="1"/>
</dbReference>
<dbReference type="InterPro" id="IPR041700">
    <property type="entry name" value="OMP_b-brl_3"/>
</dbReference>
<dbReference type="Gene3D" id="2.40.170.20">
    <property type="entry name" value="TonB-dependent receptor, beta-barrel domain"/>
    <property type="match status" value="1"/>
</dbReference>
<dbReference type="Proteomes" id="UP000271193">
    <property type="component" value="Chromosome"/>
</dbReference>
<organism evidence="5 6">
    <name type="scientific">Chryseobacterium bernardetii</name>
    <dbReference type="NCBI Taxonomy" id="1241978"/>
    <lineage>
        <taxon>Bacteria</taxon>
        <taxon>Pseudomonadati</taxon>
        <taxon>Bacteroidota</taxon>
        <taxon>Flavobacteriia</taxon>
        <taxon>Flavobacteriales</taxon>
        <taxon>Weeksellaceae</taxon>
        <taxon>Chryseobacterium group</taxon>
        <taxon>Chryseobacterium</taxon>
    </lineage>
</organism>
<dbReference type="KEGG" id="cben:EG339_13115"/>
<dbReference type="RefSeq" id="WP_123870413.1">
    <property type="nucleotide sequence ID" value="NZ_CP033932.1"/>
</dbReference>
<dbReference type="GeneID" id="99065745"/>
<evidence type="ECO:0000313" key="5">
    <source>
        <dbReference type="EMBL" id="AZB25452.1"/>
    </source>
</evidence>
<accession>A0A3G6T832</accession>
<keyword evidence="6" id="KW-1185">Reference proteome</keyword>
<gene>
    <name evidence="5" type="ORF">EG339_13115</name>
</gene>
<dbReference type="InterPro" id="IPR037066">
    <property type="entry name" value="Plug_dom_sf"/>
</dbReference>
<evidence type="ECO:0000256" key="3">
    <source>
        <dbReference type="ARBA" id="ARBA00023237"/>
    </source>
</evidence>
<sequence length="803" mass="90261">MTRILSLIYLWLLLFTSLLSAQTIQNFSLSGSIKSDKVQQMEISLLDADNKLIKTEIADSNGKFGFSDLKSGAYHLKISRNGSEVYHSDNISLADNTTLPSIDLTIKSIEGVTITKARPMIERQDGKMIMNVENSIASTGNSAFEVLEKAPGINIDNNDNISLRGKGNLLIQIDGKNTPMTGSDLANYLKGIPSSTIDKIEFITNPSSKYDAAGSSIINIKLKKEQRKGTNGSISTSLGTGKYVKNNNSFSINHRNKKINIFGNYSFAYREAYNGLVLDRNFYENNNFRKAYIQDNYLKFKFNSHVAKAGMDYYLDDKNVLGFSVGLVSNKFNINGDNSNVTLGSNHLPESTFTTVNASNDRWTNLSFNLNHKYTIDSLGSEISTDFDYINYVNSSLQSFDTRTHEIADGTDNLDIIKGDMDGKLNIYSLKSDLNKNFKNDWKLETGIKTSFVKTDNDLKFFNASSGVLIPDLSKTNHFIYEENINALYGNVSKKWDKFKATTGLRMENTNVKGTQLTTNQINKRNYTQLFPSAVFSYDITDKSNLEVNFSRRITRPSYNQLNPFKFYLDPTTLKAGNPDLNAQTTMNYELTYSLSNKYFATLSYSKTSDNITDILKPVVENGQIITVQTIENLNSASNFGLYLIVPVKVTKWWDMNNSANFYYGSYTGNVSGTQINNKGNFTFNINSINSFKLGNGYTAELTGNYKAREVYAYLDMSPVWYLNIGAQKKFKNNSILKFSFTDMFFTSNIKGQTVYNDYLENFAVKRDTRVVTLSYTYNFGSSKNGQPRKTGGADDLKQRVGS</sequence>
<feature type="domain" description="Outer membrane protein beta-barrel" evidence="4">
    <location>
        <begin position="375"/>
        <end position="778"/>
    </location>
</feature>
<evidence type="ECO:0000313" key="6">
    <source>
        <dbReference type="Proteomes" id="UP000271193"/>
    </source>
</evidence>